<protein>
    <submittedName>
        <fullName evidence="1">Uncharacterized protein</fullName>
    </submittedName>
</protein>
<organism evidence="1 2">
    <name type="scientific">Variovorax rhizosphaerae</name>
    <dbReference type="NCBI Taxonomy" id="1836200"/>
    <lineage>
        <taxon>Bacteria</taxon>
        <taxon>Pseudomonadati</taxon>
        <taxon>Pseudomonadota</taxon>
        <taxon>Betaproteobacteria</taxon>
        <taxon>Burkholderiales</taxon>
        <taxon>Comamonadaceae</taxon>
        <taxon>Variovorax</taxon>
    </lineage>
</organism>
<proteinExistence type="predicted"/>
<reference evidence="1 2" key="1">
    <citation type="submission" date="2024-03" db="EMBL/GenBank/DDBJ databases">
        <title>Novel species of the genus Variovorax.</title>
        <authorList>
            <person name="Liu Q."/>
            <person name="Xin Y.-H."/>
        </authorList>
    </citation>
    <scope>NUCLEOTIDE SEQUENCE [LARGE SCALE GENOMIC DNA]</scope>
    <source>
        <strain evidence="1 2">KACC 18900</strain>
    </source>
</reference>
<comment type="caution">
    <text evidence="1">The sequence shown here is derived from an EMBL/GenBank/DDBJ whole genome shotgun (WGS) entry which is preliminary data.</text>
</comment>
<dbReference type="RefSeq" id="WP_340344470.1">
    <property type="nucleotide sequence ID" value="NZ_JBBKZT010000010.1"/>
</dbReference>
<gene>
    <name evidence="1" type="ORF">WKW82_21995</name>
</gene>
<accession>A0ABU8WP78</accession>
<evidence type="ECO:0000313" key="2">
    <source>
        <dbReference type="Proteomes" id="UP001385892"/>
    </source>
</evidence>
<sequence length="49" mass="5251">MVAPVPATDHHDWTPCDIPVSTPAPFTATMKSEIAMPARMMTVAGLEVQ</sequence>
<name>A0ABU8WP78_9BURK</name>
<keyword evidence="2" id="KW-1185">Reference proteome</keyword>
<dbReference type="Proteomes" id="UP001385892">
    <property type="component" value="Unassembled WGS sequence"/>
</dbReference>
<dbReference type="EMBL" id="JBBKZT010000010">
    <property type="protein sequence ID" value="MEJ8849341.1"/>
    <property type="molecule type" value="Genomic_DNA"/>
</dbReference>
<evidence type="ECO:0000313" key="1">
    <source>
        <dbReference type="EMBL" id="MEJ8849341.1"/>
    </source>
</evidence>